<protein>
    <submittedName>
        <fullName evidence="2">SEC10/PgrA surface exclusion domain-containing protein</fullName>
    </submittedName>
</protein>
<keyword evidence="1" id="KW-0732">Signal</keyword>
<accession>A0A976RT26</accession>
<dbReference type="EMBL" id="CP093361">
    <property type="protein sequence ID" value="UQS87312.1"/>
    <property type="molecule type" value="Genomic_DNA"/>
</dbReference>
<name>A0A976RT26_9LACO</name>
<dbReference type="KEGG" id="lbe:MOO44_03910"/>
<sequence>MKPFSRMLELALVGGLLLTTCSVTTNADQSINLFKAQTTNDATVATTQKIQKLTQADLNHFIPTQAQKVIGNQVTDPGSDAIFIPKVNYQASQNPQNQLKVPNGYTLKKLKYAASNKAIGNYRIQIQMGKIGLRGLAINSFTPAKRDLKRPVNLNRITFAQSKELTRFALLILNPAIQKLGGIPYRATTNSIQFAQASADVYSKDNWNNTGDKTGHDPKVKPVVSKAFNVKDVAEENYSDNPSFNLTSPKLKQRTVSMATLKATIYSSMAIQMYEDGPSYWGHATALMNLDIHPKYQPNYFGVGFDKFGGIHFMMVPHNHLVNRAFVLGQVVVE</sequence>
<evidence type="ECO:0000313" key="2">
    <source>
        <dbReference type="EMBL" id="UQS87312.1"/>
    </source>
</evidence>
<dbReference type="Proteomes" id="UP000831181">
    <property type="component" value="Chromosome"/>
</dbReference>
<evidence type="ECO:0000256" key="1">
    <source>
        <dbReference type="SAM" id="SignalP"/>
    </source>
</evidence>
<dbReference type="RefSeq" id="WP_260117118.1">
    <property type="nucleotide sequence ID" value="NZ_CP093361.1"/>
</dbReference>
<keyword evidence="3" id="KW-1185">Reference proteome</keyword>
<dbReference type="AlphaFoldDB" id="A0A976RT26"/>
<dbReference type="InterPro" id="IPR027607">
    <property type="entry name" value="Surf_Exclu_SEC10/PgrA"/>
</dbReference>
<dbReference type="NCBIfam" id="TIGR04320">
    <property type="entry name" value="Surf_Exclu_PgrA"/>
    <property type="match status" value="1"/>
</dbReference>
<evidence type="ECO:0000313" key="3">
    <source>
        <dbReference type="Proteomes" id="UP000831181"/>
    </source>
</evidence>
<gene>
    <name evidence="2" type="ORF">MOO44_03910</name>
</gene>
<feature type="signal peptide" evidence="1">
    <location>
        <begin position="1"/>
        <end position="27"/>
    </location>
</feature>
<proteinExistence type="predicted"/>
<feature type="chain" id="PRO_5037494331" evidence="1">
    <location>
        <begin position="28"/>
        <end position="334"/>
    </location>
</feature>
<organism evidence="2 3">
    <name type="scientific">Nicoliella spurrieriana</name>
    <dbReference type="NCBI Taxonomy" id="2925830"/>
    <lineage>
        <taxon>Bacteria</taxon>
        <taxon>Bacillati</taxon>
        <taxon>Bacillota</taxon>
        <taxon>Bacilli</taxon>
        <taxon>Lactobacillales</taxon>
        <taxon>Lactobacillaceae</taxon>
        <taxon>Nicoliella</taxon>
    </lineage>
</organism>
<reference evidence="2" key="1">
    <citation type="journal article" date="2022" name="Int. J. Syst. Evol. Microbiol.">
        <title>Apilactobacillus apisilvae sp. nov., Nicolia spurrieriana gen. nov. sp. nov., Bombilactobacillus folatiphilus sp. nov. and Bombilactobacillus thymidiniphilus sp. nov., four new lactic acid bacterial isolates from stingless bees Tetragonula carbonaria and Austroplebeia australis.</title>
        <authorList>
            <person name="Oliphant S.A."/>
            <person name="Watson-Haigh N.S."/>
            <person name="Sumby K.M."/>
            <person name="Gardner J."/>
            <person name="Groom S."/>
            <person name="Jiranek V."/>
        </authorList>
    </citation>
    <scope>NUCLEOTIDE SEQUENCE</scope>
    <source>
        <strain evidence="2">SGEP1_A5</strain>
    </source>
</reference>